<gene>
    <name evidence="1" type="ORF">MNBD_PLANCTO03-2005</name>
</gene>
<evidence type="ECO:0000313" key="1">
    <source>
        <dbReference type="EMBL" id="VAX40901.1"/>
    </source>
</evidence>
<accession>A0A3B1DPX2</accession>
<dbReference type="EMBL" id="UOGK01000464">
    <property type="protein sequence ID" value="VAX40901.1"/>
    <property type="molecule type" value="Genomic_DNA"/>
</dbReference>
<dbReference type="AlphaFoldDB" id="A0A3B1DPX2"/>
<feature type="non-terminal residue" evidence="1">
    <location>
        <position position="34"/>
    </location>
</feature>
<dbReference type="PROSITE" id="PS51257">
    <property type="entry name" value="PROKAR_LIPOPROTEIN"/>
    <property type="match status" value="1"/>
</dbReference>
<proteinExistence type="predicted"/>
<sequence length="34" mass="3218">MIGAMLRIDSILGSACAALAVGAMVALGGCAGPR</sequence>
<name>A0A3B1DPX2_9ZZZZ</name>
<organism evidence="1">
    <name type="scientific">hydrothermal vent metagenome</name>
    <dbReference type="NCBI Taxonomy" id="652676"/>
    <lineage>
        <taxon>unclassified sequences</taxon>
        <taxon>metagenomes</taxon>
        <taxon>ecological metagenomes</taxon>
    </lineage>
</organism>
<reference evidence="1" key="1">
    <citation type="submission" date="2018-06" db="EMBL/GenBank/DDBJ databases">
        <authorList>
            <person name="Zhirakovskaya E."/>
        </authorList>
    </citation>
    <scope>NUCLEOTIDE SEQUENCE</scope>
</reference>
<protein>
    <submittedName>
        <fullName evidence="1">Uncharacterized protein</fullName>
    </submittedName>
</protein>